<evidence type="ECO:0000313" key="2">
    <source>
        <dbReference type="EMBL" id="MCD7448631.1"/>
    </source>
</evidence>
<sequence>MLRGSSSGASARCQHLSTTSREKQQQNWRYKLCKAPIVLALQGMRCGSNSGARPGATQPFSCALAGVMQPSPGAMARATQANIAELAWARRKGFHTAKIDLLLQLGKGASNPKSNPQRNKKSINLLL</sequence>
<organism evidence="2 3">
    <name type="scientific">Datura stramonium</name>
    <name type="common">Jimsonweed</name>
    <name type="synonym">Common thornapple</name>
    <dbReference type="NCBI Taxonomy" id="4076"/>
    <lineage>
        <taxon>Eukaryota</taxon>
        <taxon>Viridiplantae</taxon>
        <taxon>Streptophyta</taxon>
        <taxon>Embryophyta</taxon>
        <taxon>Tracheophyta</taxon>
        <taxon>Spermatophyta</taxon>
        <taxon>Magnoliopsida</taxon>
        <taxon>eudicotyledons</taxon>
        <taxon>Gunneridae</taxon>
        <taxon>Pentapetalae</taxon>
        <taxon>asterids</taxon>
        <taxon>lamiids</taxon>
        <taxon>Solanales</taxon>
        <taxon>Solanaceae</taxon>
        <taxon>Solanoideae</taxon>
        <taxon>Datureae</taxon>
        <taxon>Datura</taxon>
    </lineage>
</organism>
<comment type="caution">
    <text evidence="2">The sequence shown here is derived from an EMBL/GenBank/DDBJ whole genome shotgun (WGS) entry which is preliminary data.</text>
</comment>
<feature type="region of interest" description="Disordered" evidence="1">
    <location>
        <begin position="1"/>
        <end position="20"/>
    </location>
</feature>
<keyword evidence="3" id="KW-1185">Reference proteome</keyword>
<reference evidence="2 3" key="1">
    <citation type="journal article" date="2021" name="BMC Genomics">
        <title>Datura genome reveals duplications of psychoactive alkaloid biosynthetic genes and high mutation rate following tissue culture.</title>
        <authorList>
            <person name="Rajewski A."/>
            <person name="Carter-House D."/>
            <person name="Stajich J."/>
            <person name="Litt A."/>
        </authorList>
    </citation>
    <scope>NUCLEOTIDE SEQUENCE [LARGE SCALE GENOMIC DNA]</scope>
    <source>
        <strain evidence="2">AR-01</strain>
    </source>
</reference>
<accession>A0ABS8RQX9</accession>
<dbReference type="EMBL" id="JACEIK010000069">
    <property type="protein sequence ID" value="MCD7448631.1"/>
    <property type="molecule type" value="Genomic_DNA"/>
</dbReference>
<dbReference type="Proteomes" id="UP000823775">
    <property type="component" value="Unassembled WGS sequence"/>
</dbReference>
<evidence type="ECO:0000256" key="1">
    <source>
        <dbReference type="SAM" id="MobiDB-lite"/>
    </source>
</evidence>
<name>A0ABS8RQX9_DATST</name>
<proteinExistence type="predicted"/>
<evidence type="ECO:0000313" key="3">
    <source>
        <dbReference type="Proteomes" id="UP000823775"/>
    </source>
</evidence>
<feature type="region of interest" description="Disordered" evidence="1">
    <location>
        <begin position="106"/>
        <end position="127"/>
    </location>
</feature>
<gene>
    <name evidence="2" type="ORF">HAX54_044885</name>
</gene>
<feature type="compositionally biased region" description="Polar residues" evidence="1">
    <location>
        <begin position="1"/>
        <end position="19"/>
    </location>
</feature>
<protein>
    <submittedName>
        <fullName evidence="2">Uncharacterized protein</fullName>
    </submittedName>
</protein>